<dbReference type="AlphaFoldDB" id="A0A2S4LW72"/>
<sequence>MTIALLVIDFQKGLVATDPLPGDAASVSANVRELTQRARAARVPVIFVQHEDDTLVPGSEAWQIADAAQAQDRDYFVSKRTPDSYLNTALGATLTQLAIQHVVICGYASEFCVDTTTRRAAANGFTVTLVADAHTTHDPRQAARHGGHDPRASQSDAVEHAQLRPAHHRRANSGYHVLRSVTRHAYCPSRRASSAA</sequence>
<dbReference type="InterPro" id="IPR050272">
    <property type="entry name" value="Isochorismatase-like_hydrls"/>
</dbReference>
<reference evidence="4 5" key="1">
    <citation type="submission" date="2018-01" db="EMBL/GenBank/DDBJ databases">
        <title>Genomic Encyclopedia of Type Strains, Phase III (KMG-III): the genomes of soil and plant-associated and newly described type strains.</title>
        <authorList>
            <person name="Whitman W."/>
        </authorList>
    </citation>
    <scope>NUCLEOTIDE SEQUENCE [LARGE SCALE GENOMIC DNA]</scope>
    <source>
        <strain evidence="4 5">JCM 18070</strain>
    </source>
</reference>
<feature type="region of interest" description="Disordered" evidence="2">
    <location>
        <begin position="137"/>
        <end position="175"/>
    </location>
</feature>
<dbReference type="PANTHER" id="PTHR43540:SF14">
    <property type="entry name" value="ISOCHORISMATASE"/>
    <property type="match status" value="1"/>
</dbReference>
<evidence type="ECO:0000259" key="3">
    <source>
        <dbReference type="Pfam" id="PF00857"/>
    </source>
</evidence>
<evidence type="ECO:0000313" key="4">
    <source>
        <dbReference type="EMBL" id="POR46694.1"/>
    </source>
</evidence>
<feature type="domain" description="Isochorismatase-like" evidence="3">
    <location>
        <begin position="4"/>
        <end position="141"/>
    </location>
</feature>
<name>A0A2S4LW72_9BURK</name>
<dbReference type="Pfam" id="PF00857">
    <property type="entry name" value="Isochorismatase"/>
    <property type="match status" value="1"/>
</dbReference>
<dbReference type="GO" id="GO:0016787">
    <property type="term" value="F:hydrolase activity"/>
    <property type="evidence" value="ECO:0007669"/>
    <property type="project" value="UniProtKB-KW"/>
</dbReference>
<keyword evidence="1" id="KW-0378">Hydrolase</keyword>
<dbReference type="InterPro" id="IPR000868">
    <property type="entry name" value="Isochorismatase-like_dom"/>
</dbReference>
<accession>A0A2S4LW72</accession>
<proteinExistence type="predicted"/>
<feature type="compositionally biased region" description="Basic and acidic residues" evidence="2">
    <location>
        <begin position="137"/>
        <end position="162"/>
    </location>
</feature>
<dbReference type="SUPFAM" id="SSF52499">
    <property type="entry name" value="Isochorismatase-like hydrolases"/>
    <property type="match status" value="1"/>
</dbReference>
<evidence type="ECO:0000256" key="1">
    <source>
        <dbReference type="ARBA" id="ARBA00022801"/>
    </source>
</evidence>
<dbReference type="PANTHER" id="PTHR43540">
    <property type="entry name" value="PEROXYUREIDOACRYLATE/UREIDOACRYLATE AMIDOHYDROLASE-RELATED"/>
    <property type="match status" value="1"/>
</dbReference>
<protein>
    <submittedName>
        <fullName evidence="4">Nicotinamidase-related amidase</fullName>
    </submittedName>
</protein>
<dbReference type="Gene3D" id="3.40.50.850">
    <property type="entry name" value="Isochorismatase-like"/>
    <property type="match status" value="1"/>
</dbReference>
<organism evidence="4 5">
    <name type="scientific">Paraburkholderia eburnea</name>
    <dbReference type="NCBI Taxonomy" id="1189126"/>
    <lineage>
        <taxon>Bacteria</taxon>
        <taxon>Pseudomonadati</taxon>
        <taxon>Pseudomonadota</taxon>
        <taxon>Betaproteobacteria</taxon>
        <taxon>Burkholderiales</taxon>
        <taxon>Burkholderiaceae</taxon>
        <taxon>Paraburkholderia</taxon>
    </lineage>
</organism>
<dbReference type="CDD" id="cd01014">
    <property type="entry name" value="nicotinamidase_related"/>
    <property type="match status" value="1"/>
</dbReference>
<dbReference type="RefSeq" id="WP_322789245.1">
    <property type="nucleotide sequence ID" value="NZ_PQGA01000022.1"/>
</dbReference>
<gene>
    <name evidence="4" type="ORF">B0G62_12210</name>
</gene>
<evidence type="ECO:0000256" key="2">
    <source>
        <dbReference type="SAM" id="MobiDB-lite"/>
    </source>
</evidence>
<dbReference type="InterPro" id="IPR036380">
    <property type="entry name" value="Isochorismatase-like_sf"/>
</dbReference>
<evidence type="ECO:0000313" key="5">
    <source>
        <dbReference type="Proteomes" id="UP000237381"/>
    </source>
</evidence>
<comment type="caution">
    <text evidence="4">The sequence shown here is derived from an EMBL/GenBank/DDBJ whole genome shotgun (WGS) entry which is preliminary data.</text>
</comment>
<dbReference type="EMBL" id="PQGA01000022">
    <property type="protein sequence ID" value="POR46694.1"/>
    <property type="molecule type" value="Genomic_DNA"/>
</dbReference>
<keyword evidence="5" id="KW-1185">Reference proteome</keyword>
<dbReference type="Proteomes" id="UP000237381">
    <property type="component" value="Unassembled WGS sequence"/>
</dbReference>